<keyword evidence="5" id="KW-0119">Carbohydrate metabolism</keyword>
<dbReference type="Proteomes" id="UP000280759">
    <property type="component" value="Unassembled WGS sequence"/>
</dbReference>
<dbReference type="Gene3D" id="1.10.150.240">
    <property type="entry name" value="Putative phosphatase, domain 2"/>
    <property type="match status" value="1"/>
</dbReference>
<dbReference type="EC" id="3.1.3.-" evidence="6"/>
<dbReference type="InterPro" id="IPR006439">
    <property type="entry name" value="HAD-SF_hydro_IA"/>
</dbReference>
<keyword evidence="6" id="KW-0378">Hydrolase</keyword>
<dbReference type="GO" id="GO:0016787">
    <property type="term" value="F:hydrolase activity"/>
    <property type="evidence" value="ECO:0007669"/>
    <property type="project" value="UniProtKB-KW"/>
</dbReference>
<dbReference type="SFLD" id="SFLDS00003">
    <property type="entry name" value="Haloacid_Dehalogenase"/>
    <property type="match status" value="1"/>
</dbReference>
<dbReference type="PANTHER" id="PTHR46193">
    <property type="entry name" value="6-PHOSPHOGLUCONATE PHOSPHATASE"/>
    <property type="match status" value="1"/>
</dbReference>
<dbReference type="SFLD" id="SFLDG01135">
    <property type="entry name" value="C1.5.6:_HAD__Beta-PGM__Phospha"/>
    <property type="match status" value="1"/>
</dbReference>
<dbReference type="EMBL" id="UXEP01000012">
    <property type="protein sequence ID" value="VDC42552.1"/>
    <property type="molecule type" value="Genomic_DNA"/>
</dbReference>
<dbReference type="Gene3D" id="3.40.50.1000">
    <property type="entry name" value="HAD superfamily/HAD-like"/>
    <property type="match status" value="1"/>
</dbReference>
<dbReference type="Pfam" id="PF13419">
    <property type="entry name" value="HAD_2"/>
    <property type="match status" value="1"/>
</dbReference>
<dbReference type="NCBIfam" id="TIGR01549">
    <property type="entry name" value="HAD-SF-IA-v1"/>
    <property type="match status" value="1"/>
</dbReference>
<proteinExistence type="inferred from homology"/>
<dbReference type="CDD" id="cd07505">
    <property type="entry name" value="HAD_BPGM-like"/>
    <property type="match status" value="1"/>
</dbReference>
<comment type="similarity">
    <text evidence="2">Belongs to the HAD-like hydrolase superfamily. CbbY/CbbZ/Gph/YieH family.</text>
</comment>
<keyword evidence="7" id="KW-1185">Reference proteome</keyword>
<dbReference type="InterPro" id="IPR041492">
    <property type="entry name" value="HAD_2"/>
</dbReference>
<keyword evidence="4" id="KW-0460">Magnesium</keyword>
<dbReference type="InterPro" id="IPR023214">
    <property type="entry name" value="HAD_sf"/>
</dbReference>
<gene>
    <name evidence="6" type="ORF">FMV2238Y02_10010</name>
</gene>
<evidence type="ECO:0000256" key="5">
    <source>
        <dbReference type="ARBA" id="ARBA00023277"/>
    </source>
</evidence>
<accession>A0A3P5XPS1</accession>
<dbReference type="PANTHER" id="PTHR46193:SF18">
    <property type="entry name" value="HEXITOL PHOSPHATASE B"/>
    <property type="match status" value="1"/>
</dbReference>
<keyword evidence="3" id="KW-0479">Metal-binding</keyword>
<evidence type="ECO:0000256" key="3">
    <source>
        <dbReference type="ARBA" id="ARBA00022723"/>
    </source>
</evidence>
<organism evidence="6 7">
    <name type="scientific">Streptococcus canis</name>
    <dbReference type="NCBI Taxonomy" id="1329"/>
    <lineage>
        <taxon>Bacteria</taxon>
        <taxon>Bacillati</taxon>
        <taxon>Bacillota</taxon>
        <taxon>Bacilli</taxon>
        <taxon>Lactobacillales</taxon>
        <taxon>Streptococcaceae</taxon>
        <taxon>Streptococcus</taxon>
    </lineage>
</organism>
<reference evidence="6 7" key="1">
    <citation type="submission" date="2018-10" db="EMBL/GenBank/DDBJ databases">
        <authorList>
            <consortium name="Molecular Microbiology and Infection Unit (UMMI)"/>
            <person name="Machado M."/>
        </authorList>
    </citation>
    <scope>NUCLEOTIDE SEQUENCE [LARGE SCALE GENOMIC DNA]</scope>
    <source>
        <strain evidence="6">FMV2238.02</strain>
    </source>
</reference>
<dbReference type="NCBIfam" id="TIGR01509">
    <property type="entry name" value="HAD-SF-IA-v3"/>
    <property type="match status" value="1"/>
</dbReference>
<dbReference type="PRINTS" id="PR00413">
    <property type="entry name" value="HADHALOGNASE"/>
</dbReference>
<dbReference type="GO" id="GO:0046872">
    <property type="term" value="F:metal ion binding"/>
    <property type="evidence" value="ECO:0007669"/>
    <property type="project" value="UniProtKB-KW"/>
</dbReference>
<sequence length="214" mass="23991">MIQGIIFDMDGVLFDTEPFYFKRRHDFLSQKGISIDHLSPKDFIGGNLQEIWKDLLNEHCTAEQAAAVAADYEAYKLIHKPPYAEVLFAETKPCLQTLKDKNIKLALASNSSREDISLALESSQMKEYFEVVLAREDVSRGKPYPDIYEKAAQKLGLPKESLLVVEDSQKGIAAAKAAHLPVVAVADYRYNIDQRQADAKIDHLGQLCASIESF</sequence>
<evidence type="ECO:0000313" key="6">
    <source>
        <dbReference type="EMBL" id="VDC42552.1"/>
    </source>
</evidence>
<dbReference type="InterPro" id="IPR051600">
    <property type="entry name" value="Beta-PGM-like"/>
</dbReference>
<protein>
    <submittedName>
        <fullName evidence="6">Phosphorylated carbohydrates phosphatase</fullName>
        <ecNumber evidence="6">3.1.3.-</ecNumber>
    </submittedName>
</protein>
<dbReference type="InterPro" id="IPR036412">
    <property type="entry name" value="HAD-like_sf"/>
</dbReference>
<dbReference type="RefSeq" id="WP_125074226.1">
    <property type="nucleotide sequence ID" value="NZ_CP053792.1"/>
</dbReference>
<dbReference type="SFLD" id="SFLDG01129">
    <property type="entry name" value="C1.5:_HAD__Beta-PGM__Phosphata"/>
    <property type="match status" value="1"/>
</dbReference>
<dbReference type="InterPro" id="IPR023198">
    <property type="entry name" value="PGP-like_dom2"/>
</dbReference>
<evidence type="ECO:0000313" key="7">
    <source>
        <dbReference type="Proteomes" id="UP000280759"/>
    </source>
</evidence>
<evidence type="ECO:0000256" key="4">
    <source>
        <dbReference type="ARBA" id="ARBA00022842"/>
    </source>
</evidence>
<evidence type="ECO:0000256" key="1">
    <source>
        <dbReference type="ARBA" id="ARBA00001946"/>
    </source>
</evidence>
<comment type="cofactor">
    <cofactor evidence="1">
        <name>Mg(2+)</name>
        <dbReference type="ChEBI" id="CHEBI:18420"/>
    </cofactor>
</comment>
<name>A0A3P5XPS1_STRCB</name>
<dbReference type="AlphaFoldDB" id="A0A3P5XPS1"/>
<evidence type="ECO:0000256" key="2">
    <source>
        <dbReference type="ARBA" id="ARBA00006171"/>
    </source>
</evidence>
<dbReference type="SUPFAM" id="SSF56784">
    <property type="entry name" value="HAD-like"/>
    <property type="match status" value="1"/>
</dbReference>